<dbReference type="Pfam" id="PF13515">
    <property type="entry name" value="FUSC_2"/>
    <property type="match status" value="1"/>
</dbReference>
<evidence type="ECO:0000256" key="2">
    <source>
        <dbReference type="ARBA" id="ARBA00022692"/>
    </source>
</evidence>
<keyword evidence="2" id="KW-0812">Transmembrane</keyword>
<dbReference type="EMBL" id="MODZ01000006">
    <property type="protein sequence ID" value="OIJ35867.1"/>
    <property type="molecule type" value="Genomic_DNA"/>
</dbReference>
<proteinExistence type="predicted"/>
<dbReference type="RefSeq" id="WP_075514793.1">
    <property type="nucleotide sequence ID" value="NZ_MODZ01000006.1"/>
</dbReference>
<dbReference type="GO" id="GO:0016020">
    <property type="term" value="C:membrane"/>
    <property type="evidence" value="ECO:0007669"/>
    <property type="project" value="UniProtKB-SubCell"/>
</dbReference>
<dbReference type="InterPro" id="IPR049453">
    <property type="entry name" value="Memb_transporter_dom"/>
</dbReference>
<evidence type="ECO:0000256" key="3">
    <source>
        <dbReference type="ARBA" id="ARBA00022989"/>
    </source>
</evidence>
<reference evidence="6 7" key="1">
    <citation type="submission" date="2016-10" db="EMBL/GenBank/DDBJ databases">
        <title>Draft genome sequence of strain LCT isolated from the Shenzhou X spacecraft of China.</title>
        <authorList>
            <person name="Huang B."/>
        </authorList>
    </citation>
    <scope>NUCLEOTIDE SEQUENCE [LARGE SCALE GENOMIC DNA]</scope>
    <source>
        <strain evidence="6 7">LCT-H5</strain>
    </source>
</reference>
<evidence type="ECO:0000259" key="5">
    <source>
        <dbReference type="Pfam" id="PF13515"/>
    </source>
</evidence>
<organism evidence="6 7">
    <name type="scientific">Rothia kristinae</name>
    <dbReference type="NCBI Taxonomy" id="37923"/>
    <lineage>
        <taxon>Bacteria</taxon>
        <taxon>Bacillati</taxon>
        <taxon>Actinomycetota</taxon>
        <taxon>Actinomycetes</taxon>
        <taxon>Micrococcales</taxon>
        <taxon>Micrococcaceae</taxon>
        <taxon>Rothia</taxon>
    </lineage>
</organism>
<keyword evidence="3" id="KW-1133">Transmembrane helix</keyword>
<comment type="subcellular location">
    <subcellularLocation>
        <location evidence="1">Membrane</location>
        <topology evidence="1">Multi-pass membrane protein</topology>
    </subcellularLocation>
</comment>
<comment type="caution">
    <text evidence="6">The sequence shown here is derived from an EMBL/GenBank/DDBJ whole genome shotgun (WGS) entry which is preliminary data.</text>
</comment>
<accession>A0A1S2MZP7</accession>
<gene>
    <name evidence="6" type="ORF">BK826_05805</name>
</gene>
<evidence type="ECO:0000256" key="4">
    <source>
        <dbReference type="ARBA" id="ARBA00023136"/>
    </source>
</evidence>
<feature type="domain" description="Integral membrane bound transporter" evidence="5">
    <location>
        <begin position="47"/>
        <end position="167"/>
    </location>
</feature>
<sequence length="407" mass="43654">MSGSGIAGRAGAVFDHARRRTRTGLGRVRAGFGQSLQITIAAVGAYAFAEHVLGHHGPLFSATAAIVSLGYGNGSVHLRRILEVSLGCTLGIAVGDVLMHVLGQGLVQASVVLLVSILLARFLDNGTIFTTQMGLQSVLVVILPPSVDGPFARSLDAIVGACFALAIMAISPRDPSREARRGFRTLSGEFSAVLREIAAALGGYDAERAQRALRRCRRTQPSITALESALKMGREQARFTLLRRGRLEEIEAYERCLDALDHAVRNTRVLARRLTAVIRTVRLRPQAVAALEEILTELAEAVDLIGASFAGGSTTAREAFSARARADLTRVAQRLDPAALGVRTYQGESLVMLIRPLSVDLLAATGLPYAKASTIPVQIRQELTEALPVVDPEEDDRPGTRIRRESD</sequence>
<name>A0A1S2MZP7_9MICC</name>
<evidence type="ECO:0000313" key="7">
    <source>
        <dbReference type="Proteomes" id="UP000179540"/>
    </source>
</evidence>
<dbReference type="OrthoDB" id="5198202at2"/>
<evidence type="ECO:0000313" key="6">
    <source>
        <dbReference type="EMBL" id="OIJ35867.1"/>
    </source>
</evidence>
<dbReference type="AlphaFoldDB" id="A0A1S2MZP7"/>
<evidence type="ECO:0000256" key="1">
    <source>
        <dbReference type="ARBA" id="ARBA00004141"/>
    </source>
</evidence>
<keyword evidence="4" id="KW-0472">Membrane</keyword>
<protein>
    <recommendedName>
        <fullName evidence="5">Integral membrane bound transporter domain-containing protein</fullName>
    </recommendedName>
</protein>
<dbReference type="Proteomes" id="UP000179540">
    <property type="component" value="Unassembled WGS sequence"/>
</dbReference>